<dbReference type="Proteomes" id="UP001311730">
    <property type="component" value="Unassembled WGS sequence"/>
</dbReference>
<keyword evidence="3" id="KW-1185">Reference proteome</keyword>
<reference evidence="2 3" key="1">
    <citation type="submission" date="2023-12" db="EMBL/GenBank/DDBJ databases">
        <title>Genomic sequences of Capnocytophaga and Parvimonas strains.</title>
        <authorList>
            <person name="Watt R.M."/>
            <person name="Wang M."/>
            <person name="Yang T."/>
            <person name="Tong W.M."/>
        </authorList>
    </citation>
    <scope>NUCLEOTIDE SEQUENCE [LARGE SCALE GENOMIC DNA]</scope>
    <source>
        <strain evidence="2 3">CCUG 13096</strain>
    </source>
</reference>
<dbReference type="RefSeq" id="WP_323982449.1">
    <property type="nucleotide sequence ID" value="NZ_JAYKBW010000002.1"/>
</dbReference>
<evidence type="ECO:0000256" key="1">
    <source>
        <dbReference type="SAM" id="MobiDB-lite"/>
    </source>
</evidence>
<dbReference type="Gene3D" id="2.180.10.10">
    <property type="entry name" value="RHS repeat-associated core"/>
    <property type="match status" value="1"/>
</dbReference>
<dbReference type="PROSITE" id="PS51257">
    <property type="entry name" value="PROKAR_LIPOPROTEIN"/>
    <property type="match status" value="1"/>
</dbReference>
<dbReference type="EMBL" id="JAYKBW010000002">
    <property type="protein sequence ID" value="MEB3073947.1"/>
    <property type="molecule type" value="Genomic_DNA"/>
</dbReference>
<comment type="caution">
    <text evidence="2">The sequence shown here is derived from an EMBL/GenBank/DDBJ whole genome shotgun (WGS) entry which is preliminary data.</text>
</comment>
<proteinExistence type="predicted"/>
<evidence type="ECO:0000313" key="2">
    <source>
        <dbReference type="EMBL" id="MEB3073947.1"/>
    </source>
</evidence>
<feature type="region of interest" description="Disordered" evidence="1">
    <location>
        <begin position="21"/>
        <end position="51"/>
    </location>
</feature>
<feature type="compositionally biased region" description="Low complexity" evidence="1">
    <location>
        <begin position="30"/>
        <end position="48"/>
    </location>
</feature>
<organism evidence="2 3">
    <name type="scientific">Capnocytophaga gingivalis</name>
    <dbReference type="NCBI Taxonomy" id="1017"/>
    <lineage>
        <taxon>Bacteria</taxon>
        <taxon>Pseudomonadati</taxon>
        <taxon>Bacteroidota</taxon>
        <taxon>Flavobacteriia</taxon>
        <taxon>Flavobacteriales</taxon>
        <taxon>Flavobacteriaceae</taxon>
        <taxon>Capnocytophaga</taxon>
    </lineage>
</organism>
<accession>A0ABU5Z877</accession>
<evidence type="ECO:0008006" key="4">
    <source>
        <dbReference type="Google" id="ProtNLM"/>
    </source>
</evidence>
<name>A0ABU5Z877_9FLAO</name>
<sequence>MRKVILGLVAFTALLACKKEDGTSSDDSNKNGISNNNSNNNGSNNNGNTIIEEGTFPKEITHKDKNGIITGKDISLIEGGKVVGQIFEGYENGVFKISKRTIITYKGTFPEKIEELGKTQTYTYDLKNRLIKEVVEEGSIREENTYDYGGNNLAKMTKKITEKVLREGNLASATLRDEYLFFHNGNRITVKNKTYQELADKTKLESEPETTIYTIENGNIIKEERSSFSSKETIQFTYDNKNNPLSDNFTKILNPNYFIKFYNSKNNPLTATRIYLRDGKTEIKKTFYEYSYNNKDYPISIRRLKEENGSKVLEETVELKY</sequence>
<gene>
    <name evidence="2" type="ORF">VJJ08_01350</name>
</gene>
<evidence type="ECO:0000313" key="3">
    <source>
        <dbReference type="Proteomes" id="UP001311730"/>
    </source>
</evidence>
<protein>
    <recommendedName>
        <fullName evidence="4">Sugar-binding protein</fullName>
    </recommendedName>
</protein>